<evidence type="ECO:0000313" key="3">
    <source>
        <dbReference type="Proteomes" id="UP000010552"/>
    </source>
</evidence>
<name>L5KJD1_PTEAL</name>
<reference evidence="3" key="1">
    <citation type="journal article" date="2013" name="Science">
        <title>Comparative analysis of bat genomes provides insight into the evolution of flight and immunity.</title>
        <authorList>
            <person name="Zhang G."/>
            <person name="Cowled C."/>
            <person name="Shi Z."/>
            <person name="Huang Z."/>
            <person name="Bishop-Lilly K.A."/>
            <person name="Fang X."/>
            <person name="Wynne J.W."/>
            <person name="Xiong Z."/>
            <person name="Baker M.L."/>
            <person name="Zhao W."/>
            <person name="Tachedjian M."/>
            <person name="Zhu Y."/>
            <person name="Zhou P."/>
            <person name="Jiang X."/>
            <person name="Ng J."/>
            <person name="Yang L."/>
            <person name="Wu L."/>
            <person name="Xiao J."/>
            <person name="Feng Y."/>
            <person name="Chen Y."/>
            <person name="Sun X."/>
            <person name="Zhang Y."/>
            <person name="Marsh G.A."/>
            <person name="Crameri G."/>
            <person name="Broder C.C."/>
            <person name="Frey K.G."/>
            <person name="Wang L.F."/>
            <person name="Wang J."/>
        </authorList>
    </citation>
    <scope>NUCLEOTIDE SEQUENCE [LARGE SCALE GENOMIC DNA]</scope>
</reference>
<proteinExistence type="predicted"/>
<dbReference type="EMBL" id="KB030670">
    <property type="protein sequence ID" value="ELK11680.1"/>
    <property type="molecule type" value="Genomic_DNA"/>
</dbReference>
<keyword evidence="3" id="KW-1185">Reference proteome</keyword>
<feature type="region of interest" description="Disordered" evidence="1">
    <location>
        <begin position="137"/>
        <end position="178"/>
    </location>
</feature>
<organism evidence="2 3">
    <name type="scientific">Pteropus alecto</name>
    <name type="common">Black flying fox</name>
    <dbReference type="NCBI Taxonomy" id="9402"/>
    <lineage>
        <taxon>Eukaryota</taxon>
        <taxon>Metazoa</taxon>
        <taxon>Chordata</taxon>
        <taxon>Craniata</taxon>
        <taxon>Vertebrata</taxon>
        <taxon>Euteleostomi</taxon>
        <taxon>Mammalia</taxon>
        <taxon>Eutheria</taxon>
        <taxon>Laurasiatheria</taxon>
        <taxon>Chiroptera</taxon>
        <taxon>Yinpterochiroptera</taxon>
        <taxon>Pteropodoidea</taxon>
        <taxon>Pteropodidae</taxon>
        <taxon>Pteropodinae</taxon>
        <taxon>Pteropus</taxon>
    </lineage>
</organism>
<accession>L5KJD1</accession>
<feature type="compositionally biased region" description="Low complexity" evidence="1">
    <location>
        <begin position="49"/>
        <end position="70"/>
    </location>
</feature>
<feature type="region of interest" description="Disordered" evidence="1">
    <location>
        <begin position="1"/>
        <end position="109"/>
    </location>
</feature>
<dbReference type="AlphaFoldDB" id="L5KJD1"/>
<gene>
    <name evidence="2" type="ORF">PAL_GLEAN10010406</name>
</gene>
<dbReference type="Proteomes" id="UP000010552">
    <property type="component" value="Unassembled WGS sequence"/>
</dbReference>
<sequence length="178" mass="19418">MATPEVGQGRAERRWLPKVMPPGAWTSSQRVPTRARVAGSTWRGGTCLPTAPSRRTPRTSPGTAAASTAPDPHHGTRPSPRHPTLTTTPDPHHGARPSPRRPTLTTTVMPSFSNGALSYVTSHTRTTVVAPYFFRSWQEGGGGRQRWGFRARGGDPQGRAAPTRQDRNASRPWWTQAL</sequence>
<evidence type="ECO:0000256" key="1">
    <source>
        <dbReference type="SAM" id="MobiDB-lite"/>
    </source>
</evidence>
<evidence type="ECO:0000313" key="2">
    <source>
        <dbReference type="EMBL" id="ELK11680.1"/>
    </source>
</evidence>
<dbReference type="InParanoid" id="L5KJD1"/>
<protein>
    <submittedName>
        <fullName evidence="2">Uncharacterized protein</fullName>
    </submittedName>
</protein>